<evidence type="ECO:0000313" key="2">
    <source>
        <dbReference type="EMBL" id="MBA2934806.1"/>
    </source>
</evidence>
<dbReference type="RefSeq" id="WP_160366583.1">
    <property type="nucleotide sequence ID" value="NZ_JACEIB010000007.1"/>
</dbReference>
<keyword evidence="3" id="KW-1185">Reference proteome</keyword>
<organism evidence="2 3">
    <name type="scientific">Sphingomonas chungangi</name>
    <dbReference type="NCBI Taxonomy" id="2683589"/>
    <lineage>
        <taxon>Bacteria</taxon>
        <taxon>Pseudomonadati</taxon>
        <taxon>Pseudomonadota</taxon>
        <taxon>Alphaproteobacteria</taxon>
        <taxon>Sphingomonadales</taxon>
        <taxon>Sphingomonadaceae</taxon>
        <taxon>Sphingomonas</taxon>
    </lineage>
</organism>
<dbReference type="PANTHER" id="PTHR43802">
    <property type="entry name" value="ENOYL-COA HYDRATASE"/>
    <property type="match status" value="1"/>
</dbReference>
<evidence type="ECO:0000256" key="1">
    <source>
        <dbReference type="ARBA" id="ARBA00005254"/>
    </source>
</evidence>
<protein>
    <submittedName>
        <fullName evidence="2">Enoyl-CoA hydratase/isomerase family protein</fullName>
    </submittedName>
</protein>
<accession>A0A838L9K7</accession>
<keyword evidence="2" id="KW-0413">Isomerase</keyword>
<dbReference type="GO" id="GO:0016853">
    <property type="term" value="F:isomerase activity"/>
    <property type="evidence" value="ECO:0007669"/>
    <property type="project" value="UniProtKB-KW"/>
</dbReference>
<dbReference type="CDD" id="cd06558">
    <property type="entry name" value="crotonase-like"/>
    <property type="match status" value="1"/>
</dbReference>
<sequence>MTPSYFDAFPNIAISRDERGIAEVRLHSHGGPFRFSASARTQLIGAFQNLAQDRANRVVILTGTGDQWCSEFDRSPEVSPDPSLSVAQRWDIQFWEGRKLLQTMLDLDAPVIAAVNGPALIHSEYILTCDIVLAAETAAFQDKPHLDNGVSPTDGVHVLWPHVLGPQRGRYFLLTQQRIEAAEALALGVCNEVLPVEELLPRARAIARRLADQPDFTLRYARIGLTQRLKRLVTDDLALGLAVESLSALSKAF</sequence>
<dbReference type="AlphaFoldDB" id="A0A838L9K7"/>
<dbReference type="EMBL" id="JACEIB010000007">
    <property type="protein sequence ID" value="MBA2934806.1"/>
    <property type="molecule type" value="Genomic_DNA"/>
</dbReference>
<name>A0A838L9K7_9SPHN</name>
<reference evidence="2 3" key="1">
    <citation type="submission" date="2020-07" db="EMBL/GenBank/DDBJ databases">
        <authorList>
            <person name="Sun Q."/>
        </authorList>
    </citation>
    <scope>NUCLEOTIDE SEQUENCE [LARGE SCALE GENOMIC DNA]</scope>
    <source>
        <strain evidence="2 3">CGMCC 1.13654</strain>
    </source>
</reference>
<dbReference type="Proteomes" id="UP000570166">
    <property type="component" value="Unassembled WGS sequence"/>
</dbReference>
<dbReference type="InterPro" id="IPR001753">
    <property type="entry name" value="Enoyl-CoA_hydra/iso"/>
</dbReference>
<comment type="similarity">
    <text evidence="1">Belongs to the enoyl-CoA hydratase/isomerase family.</text>
</comment>
<dbReference type="InterPro" id="IPR029045">
    <property type="entry name" value="ClpP/crotonase-like_dom_sf"/>
</dbReference>
<gene>
    <name evidence="2" type="ORF">HZF05_11930</name>
</gene>
<comment type="caution">
    <text evidence="2">The sequence shown here is derived from an EMBL/GenBank/DDBJ whole genome shotgun (WGS) entry which is preliminary data.</text>
</comment>
<evidence type="ECO:0000313" key="3">
    <source>
        <dbReference type="Proteomes" id="UP000570166"/>
    </source>
</evidence>
<dbReference type="Pfam" id="PF00378">
    <property type="entry name" value="ECH_1"/>
    <property type="match status" value="1"/>
</dbReference>
<dbReference type="SUPFAM" id="SSF52096">
    <property type="entry name" value="ClpP/crotonase"/>
    <property type="match status" value="1"/>
</dbReference>
<dbReference type="PANTHER" id="PTHR43802:SF1">
    <property type="entry name" value="IP11341P-RELATED"/>
    <property type="match status" value="1"/>
</dbReference>
<dbReference type="Gene3D" id="3.90.226.10">
    <property type="entry name" value="2-enoyl-CoA Hydratase, Chain A, domain 1"/>
    <property type="match status" value="1"/>
</dbReference>
<proteinExistence type="inferred from homology"/>